<dbReference type="RefSeq" id="WP_137638791.1">
    <property type="nucleotide sequence ID" value="NZ_BJDN01000040.1"/>
</dbReference>
<keyword evidence="1" id="KW-1133">Transmembrane helix</keyword>
<dbReference type="Pfam" id="PF07009">
    <property type="entry name" value="NusG_II"/>
    <property type="match status" value="1"/>
</dbReference>
<dbReference type="Proteomes" id="UP001597104">
    <property type="component" value="Unassembled WGS sequence"/>
</dbReference>
<dbReference type="CDD" id="cd09911">
    <property type="entry name" value="Lin0431_like"/>
    <property type="match status" value="1"/>
</dbReference>
<protein>
    <submittedName>
        <fullName evidence="2">NusG domain II-containing protein</fullName>
    </submittedName>
</protein>
<dbReference type="InterPro" id="IPR038690">
    <property type="entry name" value="NusG_2_sf"/>
</dbReference>
<gene>
    <name evidence="2" type="ORF">ACFQZ7_13195</name>
</gene>
<dbReference type="Gene3D" id="2.60.320.10">
    <property type="entry name" value="N-utilization substance G protein NusG, insert domain"/>
    <property type="match status" value="1"/>
</dbReference>
<keyword evidence="3" id="KW-1185">Reference proteome</keyword>
<evidence type="ECO:0000313" key="3">
    <source>
        <dbReference type="Proteomes" id="UP001597104"/>
    </source>
</evidence>
<evidence type="ECO:0000313" key="2">
    <source>
        <dbReference type="EMBL" id="MFD0898671.1"/>
    </source>
</evidence>
<comment type="caution">
    <text evidence="2">The sequence shown here is derived from an EMBL/GenBank/DDBJ whole genome shotgun (WGS) entry which is preliminary data.</text>
</comment>
<accession>A0ABW3EG29</accession>
<feature type="transmembrane region" description="Helical" evidence="1">
    <location>
        <begin position="7"/>
        <end position="28"/>
    </location>
</feature>
<proteinExistence type="predicted"/>
<name>A0ABW3EG29_9LACO</name>
<keyword evidence="1" id="KW-0812">Transmembrane</keyword>
<reference evidence="3" key="1">
    <citation type="journal article" date="2019" name="Int. J. Syst. Evol. Microbiol.">
        <title>The Global Catalogue of Microorganisms (GCM) 10K type strain sequencing project: providing services to taxonomists for standard genome sequencing and annotation.</title>
        <authorList>
            <consortium name="The Broad Institute Genomics Platform"/>
            <consortium name="The Broad Institute Genome Sequencing Center for Infectious Disease"/>
            <person name="Wu L."/>
            <person name="Ma J."/>
        </authorList>
    </citation>
    <scope>NUCLEOTIDE SEQUENCE [LARGE SCALE GENOMIC DNA]</scope>
    <source>
        <strain evidence="3">CCM 8925</strain>
    </source>
</reference>
<sequence>MKMLKPLDIPIIILLIVLCFIPTGIFMWQQRSVNAASELYATIRVDRKVVKKVDLTANKKHYTFVLHPHRGQYNVIEVAGDQIRDKADNTPDQVAVHTSWISKLGQQSICLPHKLVIEIKSKDKQANSSTGTGMVQP</sequence>
<organism evidence="2 3">
    <name type="scientific">Loigolactobacillus binensis</name>
    <dbReference type="NCBI Taxonomy" id="2559922"/>
    <lineage>
        <taxon>Bacteria</taxon>
        <taxon>Bacillati</taxon>
        <taxon>Bacillota</taxon>
        <taxon>Bacilli</taxon>
        <taxon>Lactobacillales</taxon>
        <taxon>Lactobacillaceae</taxon>
        <taxon>Loigolactobacillus</taxon>
    </lineage>
</organism>
<evidence type="ECO:0000256" key="1">
    <source>
        <dbReference type="SAM" id="Phobius"/>
    </source>
</evidence>
<dbReference type="EMBL" id="JBHTIO010000058">
    <property type="protein sequence ID" value="MFD0898671.1"/>
    <property type="molecule type" value="Genomic_DNA"/>
</dbReference>
<keyword evidence="1" id="KW-0472">Membrane</keyword>